<dbReference type="PANTHER" id="PTHR31569:SF4">
    <property type="entry name" value="SWIM-TYPE DOMAIN-CONTAINING PROTEIN"/>
    <property type="match status" value="1"/>
</dbReference>
<accession>A0AAU9NY05</accession>
<dbReference type="GO" id="GO:0000981">
    <property type="term" value="F:DNA-binding transcription factor activity, RNA polymerase II-specific"/>
    <property type="evidence" value="ECO:0007669"/>
    <property type="project" value="InterPro"/>
</dbReference>
<protein>
    <recommendedName>
        <fullName evidence="3">FAR1 domain-containing protein</fullName>
    </recommendedName>
</protein>
<evidence type="ECO:0000313" key="2">
    <source>
        <dbReference type="Proteomes" id="UP001157418"/>
    </source>
</evidence>
<dbReference type="Proteomes" id="UP001157418">
    <property type="component" value="Unassembled WGS sequence"/>
</dbReference>
<dbReference type="PANTHER" id="PTHR31569">
    <property type="entry name" value="SWIM-TYPE DOMAIN-CONTAINING PROTEIN"/>
    <property type="match status" value="1"/>
</dbReference>
<keyword evidence="2" id="KW-1185">Reference proteome</keyword>
<dbReference type="EMBL" id="CAKMRJ010005412">
    <property type="protein sequence ID" value="CAH1442648.1"/>
    <property type="molecule type" value="Genomic_DNA"/>
</dbReference>
<dbReference type="Pfam" id="PF08731">
    <property type="entry name" value="AFT"/>
    <property type="match status" value="1"/>
</dbReference>
<organism evidence="1 2">
    <name type="scientific">Lactuca virosa</name>
    <dbReference type="NCBI Taxonomy" id="75947"/>
    <lineage>
        <taxon>Eukaryota</taxon>
        <taxon>Viridiplantae</taxon>
        <taxon>Streptophyta</taxon>
        <taxon>Embryophyta</taxon>
        <taxon>Tracheophyta</taxon>
        <taxon>Spermatophyta</taxon>
        <taxon>Magnoliopsida</taxon>
        <taxon>eudicotyledons</taxon>
        <taxon>Gunneridae</taxon>
        <taxon>Pentapetalae</taxon>
        <taxon>asterids</taxon>
        <taxon>campanulids</taxon>
        <taxon>Asterales</taxon>
        <taxon>Asteraceae</taxon>
        <taxon>Cichorioideae</taxon>
        <taxon>Cichorieae</taxon>
        <taxon>Lactucinae</taxon>
        <taxon>Lactuca</taxon>
    </lineage>
</organism>
<dbReference type="GO" id="GO:0010106">
    <property type="term" value="P:cellular response to iron ion starvation"/>
    <property type="evidence" value="ECO:0007669"/>
    <property type="project" value="InterPro"/>
</dbReference>
<dbReference type="GO" id="GO:0045944">
    <property type="term" value="P:positive regulation of transcription by RNA polymerase II"/>
    <property type="evidence" value="ECO:0007669"/>
    <property type="project" value="InterPro"/>
</dbReference>
<reference evidence="1 2" key="1">
    <citation type="submission" date="2022-01" db="EMBL/GenBank/DDBJ databases">
        <authorList>
            <person name="Xiong W."/>
            <person name="Schranz E."/>
        </authorList>
    </citation>
    <scope>NUCLEOTIDE SEQUENCE [LARGE SCALE GENOMIC DNA]</scope>
</reference>
<proteinExistence type="predicted"/>
<dbReference type="InterPro" id="IPR052579">
    <property type="entry name" value="Zinc_finger_SWIM"/>
</dbReference>
<dbReference type="InterPro" id="IPR014842">
    <property type="entry name" value="AFT"/>
</dbReference>
<dbReference type="AlphaFoldDB" id="A0AAU9NY05"/>
<comment type="caution">
    <text evidence="1">The sequence shown here is derived from an EMBL/GenBank/DDBJ whole genome shotgun (WGS) entry which is preliminary data.</text>
</comment>
<evidence type="ECO:0008006" key="3">
    <source>
        <dbReference type="Google" id="ProtNLM"/>
    </source>
</evidence>
<evidence type="ECO:0000313" key="1">
    <source>
        <dbReference type="EMBL" id="CAH1442648.1"/>
    </source>
</evidence>
<sequence length="84" mass="9442">MASFHTNMVFSSRENLTEWVQETSRSLGYVVVIKRTKTKGHGYGYISKIIFKCDRGGVSRGPETSTKNTGSRKTNCPFEIFACL</sequence>
<gene>
    <name evidence="1" type="ORF">LVIROSA_LOCUS28624</name>
</gene>
<name>A0AAU9NY05_9ASTR</name>